<dbReference type="CDD" id="cd09626">
    <property type="entry name" value="DOMON_glucodextranase_like"/>
    <property type="match status" value="1"/>
</dbReference>
<keyword evidence="4" id="KW-1185">Reference proteome</keyword>
<dbReference type="Proteomes" id="UP000621436">
    <property type="component" value="Unassembled WGS sequence"/>
</dbReference>
<dbReference type="InterPro" id="IPR019248">
    <property type="entry name" value="Glucodextran_C"/>
</dbReference>
<evidence type="ECO:0000259" key="2">
    <source>
        <dbReference type="Pfam" id="PF09985"/>
    </source>
</evidence>
<evidence type="ECO:0000256" key="1">
    <source>
        <dbReference type="SAM" id="Phobius"/>
    </source>
</evidence>
<evidence type="ECO:0000313" key="4">
    <source>
        <dbReference type="Proteomes" id="UP000621436"/>
    </source>
</evidence>
<dbReference type="SUPFAM" id="SSF49344">
    <property type="entry name" value="CBD9-like"/>
    <property type="match status" value="1"/>
</dbReference>
<keyword evidence="1" id="KW-0472">Membrane</keyword>
<keyword evidence="1" id="KW-0812">Transmembrane</keyword>
<feature type="transmembrane region" description="Helical" evidence="1">
    <location>
        <begin position="292"/>
        <end position="316"/>
    </location>
</feature>
<reference evidence="3" key="1">
    <citation type="submission" date="2020-11" db="EMBL/GenBank/DDBJ databases">
        <title>Halonatronomonas betainensis gen. nov., sp. nov. a novel haloalkaliphilic representative of the family Halanaerobiacae capable of betaine degradation.</title>
        <authorList>
            <person name="Boltyanskaya Y."/>
            <person name="Kevbrin V."/>
            <person name="Detkova E."/>
            <person name="Grouzdev D.S."/>
            <person name="Koziaeva V."/>
            <person name="Zhilina T."/>
        </authorList>
    </citation>
    <scope>NUCLEOTIDE SEQUENCE</scope>
    <source>
        <strain evidence="3">Z-7014</strain>
    </source>
</reference>
<evidence type="ECO:0000313" key="3">
    <source>
        <dbReference type="EMBL" id="MBF8435744.1"/>
    </source>
</evidence>
<accession>A0A931ASD8</accession>
<name>A0A931ASD8_9FIRM</name>
<feature type="domain" description="Glucodextranase-like C-terminal" evidence="2">
    <location>
        <begin position="38"/>
        <end position="265"/>
    </location>
</feature>
<keyword evidence="1" id="KW-1133">Transmembrane helix</keyword>
<proteinExistence type="predicted"/>
<organism evidence="3 4">
    <name type="scientific">Halonatronomonas betaini</name>
    <dbReference type="NCBI Taxonomy" id="2778430"/>
    <lineage>
        <taxon>Bacteria</taxon>
        <taxon>Bacillati</taxon>
        <taxon>Bacillota</taxon>
        <taxon>Clostridia</taxon>
        <taxon>Halanaerobiales</taxon>
        <taxon>Halarsenatibacteraceae</taxon>
        <taxon>Halonatronomonas</taxon>
    </lineage>
</organism>
<comment type="caution">
    <text evidence="3">The sequence shown here is derived from an EMBL/GenBank/DDBJ whole genome shotgun (WGS) entry which is preliminary data.</text>
</comment>
<gene>
    <name evidence="3" type="ORF">I0Q91_01500</name>
</gene>
<dbReference type="AlphaFoldDB" id="A0A931ASD8"/>
<dbReference type="Pfam" id="PF09985">
    <property type="entry name" value="Glucodextran_C"/>
    <property type="match status" value="1"/>
</dbReference>
<dbReference type="EMBL" id="JADPIE010000001">
    <property type="protein sequence ID" value="MBF8435744.1"/>
    <property type="molecule type" value="Genomic_DNA"/>
</dbReference>
<dbReference type="Gene3D" id="2.60.40.1190">
    <property type="match status" value="1"/>
</dbReference>
<sequence>MYRKFIIIFLIAIIFMPGVIFSNDDFDNEYFETIYYGEDPAGDDYGPGAYRYPGHRVFQPGEGHFDLKSFEIQAFNSEYRFIFEFGEIENPWDGKYGFSHQLIHMYFDTYSETGQSELFRPGARVKLNPDFPWDYHLQFSGWWLRLMDTEDDPDDLVRDILNVDAEISPWDVYDINVEVLDSKIILELPEEYLGDIQGSKFYLLVGGFDPFGEDNFRPVQNYRTNWSFYYDQYLDESNNFVQEEATRVIDYFYPEPGYQEEFLGVNFDEISYLKPIKIPLPEKTFIELIRDYSYLIAFIYSIISFFIISYILYFIIRSASDE</sequence>
<dbReference type="RefSeq" id="WP_270452412.1">
    <property type="nucleotide sequence ID" value="NZ_JADPIE010000001.1"/>
</dbReference>
<protein>
    <recommendedName>
        <fullName evidence="2">Glucodextranase-like C-terminal domain-containing protein</fullName>
    </recommendedName>
</protein>